<dbReference type="EMBL" id="CAJOBF010000049">
    <property type="protein sequence ID" value="CAF3733601.1"/>
    <property type="molecule type" value="Genomic_DNA"/>
</dbReference>
<dbReference type="InterPro" id="IPR035979">
    <property type="entry name" value="RBD_domain_sf"/>
</dbReference>
<evidence type="ECO:0000313" key="7">
    <source>
        <dbReference type="EMBL" id="CAF3733601.1"/>
    </source>
</evidence>
<feature type="region of interest" description="Disordered" evidence="4">
    <location>
        <begin position="205"/>
        <end position="238"/>
    </location>
</feature>
<dbReference type="AlphaFoldDB" id="A0A818X1L1"/>
<feature type="compositionally biased region" description="Polar residues" evidence="4">
    <location>
        <begin position="112"/>
        <end position="133"/>
    </location>
</feature>
<proteinExistence type="predicted"/>
<dbReference type="Proteomes" id="UP000663887">
    <property type="component" value="Unassembled WGS sequence"/>
</dbReference>
<feature type="domain" description="RRM" evidence="5">
    <location>
        <begin position="360"/>
        <end position="438"/>
    </location>
</feature>
<feature type="region of interest" description="Disordered" evidence="4">
    <location>
        <begin position="62"/>
        <end position="133"/>
    </location>
</feature>
<dbReference type="PANTHER" id="PTHR48027">
    <property type="entry name" value="HETEROGENEOUS NUCLEAR RIBONUCLEOPROTEIN 87F-RELATED"/>
    <property type="match status" value="1"/>
</dbReference>
<dbReference type="Proteomes" id="UP000663842">
    <property type="component" value="Unassembled WGS sequence"/>
</dbReference>
<dbReference type="SUPFAM" id="SSF54928">
    <property type="entry name" value="RNA-binding domain, RBD"/>
    <property type="match status" value="1"/>
</dbReference>
<evidence type="ECO:0000313" key="6">
    <source>
        <dbReference type="EMBL" id="CAF2265220.1"/>
    </source>
</evidence>
<evidence type="ECO:0000259" key="5">
    <source>
        <dbReference type="PROSITE" id="PS50102"/>
    </source>
</evidence>
<evidence type="ECO:0000256" key="1">
    <source>
        <dbReference type="ARBA" id="ARBA00022737"/>
    </source>
</evidence>
<dbReference type="InterPro" id="IPR052462">
    <property type="entry name" value="SLIRP/GR-RBP-like"/>
</dbReference>
<keyword evidence="1" id="KW-0677">Repeat</keyword>
<dbReference type="SMART" id="SM00360">
    <property type="entry name" value="RRM"/>
    <property type="match status" value="1"/>
</dbReference>
<dbReference type="Gene3D" id="3.30.70.330">
    <property type="match status" value="1"/>
</dbReference>
<dbReference type="EMBL" id="CAJNRG010018887">
    <property type="protein sequence ID" value="CAF2265220.1"/>
    <property type="molecule type" value="Genomic_DNA"/>
</dbReference>
<dbReference type="FunFam" id="3.30.70.330:FF:000383">
    <property type="entry name" value="Sex lethal, isoform D"/>
    <property type="match status" value="1"/>
</dbReference>
<dbReference type="GO" id="GO:0005737">
    <property type="term" value="C:cytoplasm"/>
    <property type="evidence" value="ECO:0007669"/>
    <property type="project" value="UniProtKB-ARBA"/>
</dbReference>
<feature type="compositionally biased region" description="Polar residues" evidence="4">
    <location>
        <begin position="87"/>
        <end position="97"/>
    </location>
</feature>
<dbReference type="PROSITE" id="PS50102">
    <property type="entry name" value="RRM"/>
    <property type="match status" value="1"/>
</dbReference>
<feature type="region of interest" description="Disordered" evidence="4">
    <location>
        <begin position="1"/>
        <end position="32"/>
    </location>
</feature>
<sequence>MSAMTVTSGGVSGNNNNPNNNGGGGEQTDGFTLFHNRPPIWPTSNQSVLDQHWNESIFSPVHPQQHRSWPSEPFGSDICGDELPYPRQTTNHNNNDFSPLPSSPAALLNGNHLGQTGRFQFPNDSSPYCPQQLPPMSSCFSDSLYDPSPSSVLFPSDIDRRNNSLLDTRQQQQQQQSSSSSLDNSMIPRESKLTLDQMVGRFADLQLPPAPLPPSSTYQSYQNPFLPPSNDQQQQQQQILSSFYYQQSSPTQQIPSSMVNSRLGPPPPPFGNHLYVNSASSPHTQNFLTQQQQQQQQQQQNGPLPPPPTTSNMFNDRYERNDGYLPFSNNSSYLSAMRFSPNPAYRTTKSGKQQIGPENSNLFICHLPQETNDQSLMNLFSQFGSVLSAKVFVDKKTNQSKCFGFVSYDNPSSAQQAISSMDGFSVGSKRLKVELKKPRRNS</sequence>
<evidence type="ECO:0000313" key="8">
    <source>
        <dbReference type="Proteomes" id="UP000663842"/>
    </source>
</evidence>
<name>A0A818X1L1_9BILA</name>
<gene>
    <name evidence="7" type="ORF">UXM345_LOCUS984</name>
    <name evidence="6" type="ORF">XDN619_LOCUS36569</name>
</gene>
<feature type="compositionally biased region" description="Low complexity" evidence="4">
    <location>
        <begin position="170"/>
        <end position="181"/>
    </location>
</feature>
<dbReference type="CDD" id="cd12362">
    <property type="entry name" value="RRM3_CELF1-6"/>
    <property type="match status" value="1"/>
</dbReference>
<feature type="compositionally biased region" description="Low complexity" evidence="4">
    <location>
        <begin position="290"/>
        <end position="300"/>
    </location>
</feature>
<protein>
    <recommendedName>
        <fullName evidence="5">RRM domain-containing protein</fullName>
    </recommendedName>
</protein>
<evidence type="ECO:0000256" key="3">
    <source>
        <dbReference type="PROSITE-ProRule" id="PRU00176"/>
    </source>
</evidence>
<dbReference type="InterPro" id="IPR000504">
    <property type="entry name" value="RRM_dom"/>
</dbReference>
<comment type="caution">
    <text evidence="7">The sequence shown here is derived from an EMBL/GenBank/DDBJ whole genome shotgun (WGS) entry which is preliminary data.</text>
</comment>
<organism evidence="7 8">
    <name type="scientific">Rotaria magnacalcarata</name>
    <dbReference type="NCBI Taxonomy" id="392030"/>
    <lineage>
        <taxon>Eukaryota</taxon>
        <taxon>Metazoa</taxon>
        <taxon>Spiralia</taxon>
        <taxon>Gnathifera</taxon>
        <taxon>Rotifera</taxon>
        <taxon>Eurotatoria</taxon>
        <taxon>Bdelloidea</taxon>
        <taxon>Philodinida</taxon>
        <taxon>Philodinidae</taxon>
        <taxon>Rotaria</taxon>
    </lineage>
</organism>
<feature type="compositionally biased region" description="Polar residues" evidence="4">
    <location>
        <begin position="275"/>
        <end position="289"/>
    </location>
</feature>
<dbReference type="GO" id="GO:0010629">
    <property type="term" value="P:negative regulation of gene expression"/>
    <property type="evidence" value="ECO:0007669"/>
    <property type="project" value="UniProtKB-ARBA"/>
</dbReference>
<dbReference type="GO" id="GO:0009967">
    <property type="term" value="P:positive regulation of signal transduction"/>
    <property type="evidence" value="ECO:0007669"/>
    <property type="project" value="UniProtKB-ARBA"/>
</dbReference>
<reference evidence="7" key="1">
    <citation type="submission" date="2021-02" db="EMBL/GenBank/DDBJ databases">
        <authorList>
            <person name="Nowell W R."/>
        </authorList>
    </citation>
    <scope>NUCLEOTIDE SEQUENCE</scope>
</reference>
<keyword evidence="2 3" id="KW-0694">RNA-binding</keyword>
<dbReference type="Pfam" id="PF00076">
    <property type="entry name" value="RRM_1"/>
    <property type="match status" value="1"/>
</dbReference>
<feature type="region of interest" description="Disordered" evidence="4">
    <location>
        <begin position="167"/>
        <end position="188"/>
    </location>
</feature>
<accession>A0A818X1L1</accession>
<dbReference type="GO" id="GO:0003729">
    <property type="term" value="F:mRNA binding"/>
    <property type="evidence" value="ECO:0007669"/>
    <property type="project" value="UniProtKB-ARBA"/>
</dbReference>
<evidence type="ECO:0000256" key="2">
    <source>
        <dbReference type="ARBA" id="ARBA00022884"/>
    </source>
</evidence>
<evidence type="ECO:0000256" key="4">
    <source>
        <dbReference type="SAM" id="MobiDB-lite"/>
    </source>
</evidence>
<feature type="region of interest" description="Disordered" evidence="4">
    <location>
        <begin position="250"/>
        <end position="318"/>
    </location>
</feature>
<dbReference type="InterPro" id="IPR012677">
    <property type="entry name" value="Nucleotide-bd_a/b_plait_sf"/>
</dbReference>